<organism evidence="2 3">
    <name type="scientific">Arthrobacter phage VroomVroom</name>
    <dbReference type="NCBI Taxonomy" id="3049371"/>
    <lineage>
        <taxon>Viruses</taxon>
        <taxon>Duplodnaviria</taxon>
        <taxon>Heunggongvirae</taxon>
        <taxon>Uroviricota</taxon>
        <taxon>Caudoviricetes</taxon>
        <taxon>Casidaviridae</taxon>
        <taxon>Hilgardvirus</taxon>
        <taxon>Hilgardvirus vroomvroom</taxon>
    </lineage>
</organism>
<evidence type="ECO:0000313" key="2">
    <source>
        <dbReference type="EMBL" id="WIC90172.1"/>
    </source>
</evidence>
<keyword evidence="3" id="KW-1185">Reference proteome</keyword>
<keyword evidence="1" id="KW-0472">Membrane</keyword>
<feature type="transmembrane region" description="Helical" evidence="1">
    <location>
        <begin position="68"/>
        <end position="91"/>
    </location>
</feature>
<reference evidence="2" key="1">
    <citation type="submission" date="2023-05" db="EMBL/GenBank/DDBJ databases">
        <authorList>
            <person name="Barden S."/>
            <person name="Berber-Pulido R."/>
            <person name="Bursulaya I."/>
            <person name="Chawla E."/>
            <person name="Critzer N.A."/>
            <person name="Dawson N.R."/>
            <person name="Deal M.M."/>
            <person name="Douglas K.A."/>
            <person name="Estampa J.P."/>
            <person name="Gowdy G.A."/>
            <person name="Hamid B."/>
            <person name="Hernandez E.R."/>
            <person name="Hoang R.L."/>
            <person name="Hughes A.L."/>
            <person name="Kim C.J."/>
            <person name="Kretschmer T.O."/>
            <person name="Le V.D."/>
            <person name="Li A."/>
            <person name="Li M."/>
            <person name="Lim J.M."/>
            <person name="Martin K.B."/>
            <person name="Martinez D.M."/>
            <person name="Nguyen A.H."/>
            <person name="Okumura J.H."/>
            <person name="Ortiz-Gomez D.E."/>
            <person name="Pan C."/>
            <person name="Pisipati K.L."/>
            <person name="Reyimjan D."/>
            <person name="Robles A."/>
            <person name="Rodriguez J.F."/>
            <person name="Sacristan A."/>
            <person name="Scriven S.P."/>
            <person name="Smith S.M."/>
            <person name="Tosasuk K."/>
            <person name="Tran K.A."/>
            <person name="Unanwa N.C."/>
            <person name="Vajragiri S."/>
            <person name="Vanderpool L.R."/>
            <person name="Vu T.T."/>
            <person name="Wang X."/>
            <person name="Wu F."/>
            <person name="Zhu Y.A."/>
            <person name="Nguyen M."/>
            <person name="Stephenson J.C."/>
            <person name="Zorawik M."/>
            <person name="Garza D.R."/>
            <person name="Reputana M.J."/>
            <person name="Al Banaa F.A."/>
            <person name="Reddi K."/>
            <person name="Freise A.C."/>
            <person name="Furlong K.P."/>
            <person name="Rudner A.D."/>
            <person name="Beyer A.R."/>
            <person name="Chong R.A."/>
            <person name="Edgington N.P."/>
            <person name="Garcia Costas A.M."/>
            <person name="Gibb B.P."/>
            <person name="Klyczek K.K."/>
            <person name="Swerdlow S.J."/>
            <person name="Garlena R.A."/>
            <person name="Russell D.A."/>
            <person name="Jacobs-Sera D."/>
            <person name="Hatfull G.F."/>
        </authorList>
    </citation>
    <scope>NUCLEOTIDE SEQUENCE</scope>
</reference>
<sequence>MDENPMTAAPSGTDNGAALLVGLTRLEAKVDVALAQHGADIQNHKTSITDHEARLRVLEAKPTVSPRVLWTVVSSGVALILAAGPVLARLFGAA</sequence>
<gene>
    <name evidence="2" type="primary">22</name>
    <name evidence="2" type="ORF">SEA_VROOMVROOM_22</name>
</gene>
<evidence type="ECO:0000313" key="3">
    <source>
        <dbReference type="Proteomes" id="UP001243977"/>
    </source>
</evidence>
<keyword evidence="1" id="KW-1133">Transmembrane helix</keyword>
<protein>
    <submittedName>
        <fullName evidence="2">Membrane protein</fullName>
    </submittedName>
</protein>
<dbReference type="Proteomes" id="UP001243977">
    <property type="component" value="Segment"/>
</dbReference>
<name>A0AA49ITJ1_9CAUD</name>
<proteinExistence type="predicted"/>
<keyword evidence="1" id="KW-0812">Transmembrane</keyword>
<dbReference type="EMBL" id="OQ938592">
    <property type="protein sequence ID" value="WIC90172.1"/>
    <property type="molecule type" value="Genomic_DNA"/>
</dbReference>
<accession>A0AA49ITJ1</accession>
<evidence type="ECO:0000256" key="1">
    <source>
        <dbReference type="SAM" id="Phobius"/>
    </source>
</evidence>